<dbReference type="OrthoDB" id="4664297at2759"/>
<dbReference type="PANTHER" id="PTHR48069:SF3">
    <property type="entry name" value="DIHYDROFOLATE REDUCTASE"/>
    <property type="match status" value="1"/>
</dbReference>
<comment type="similarity">
    <text evidence="2 9">Belongs to the dihydrofolate reductase family.</text>
</comment>
<dbReference type="PROSITE" id="PS00075">
    <property type="entry name" value="DHFR_1"/>
    <property type="match status" value="1"/>
</dbReference>
<evidence type="ECO:0000259" key="10">
    <source>
        <dbReference type="PROSITE" id="PS51330"/>
    </source>
</evidence>
<dbReference type="GO" id="GO:0046452">
    <property type="term" value="P:dihydrofolate metabolic process"/>
    <property type="evidence" value="ECO:0007669"/>
    <property type="project" value="TreeGrafter"/>
</dbReference>
<dbReference type="CDD" id="cd00209">
    <property type="entry name" value="DHFR"/>
    <property type="match status" value="1"/>
</dbReference>
<evidence type="ECO:0000256" key="2">
    <source>
        <dbReference type="ARBA" id="ARBA00009539"/>
    </source>
</evidence>
<dbReference type="InterPro" id="IPR017925">
    <property type="entry name" value="DHFR_CS"/>
</dbReference>
<evidence type="ECO:0000313" key="12">
    <source>
        <dbReference type="Proteomes" id="UP001152798"/>
    </source>
</evidence>
<dbReference type="InterPro" id="IPR001796">
    <property type="entry name" value="DHFR_dom"/>
</dbReference>
<keyword evidence="5" id="KW-0521">NADP</keyword>
<dbReference type="AlphaFoldDB" id="A0A9P0HL50"/>
<evidence type="ECO:0000313" key="11">
    <source>
        <dbReference type="EMBL" id="CAH1403747.1"/>
    </source>
</evidence>
<evidence type="ECO:0000256" key="6">
    <source>
        <dbReference type="ARBA" id="ARBA00023002"/>
    </source>
</evidence>
<evidence type="ECO:0000256" key="8">
    <source>
        <dbReference type="ARBA" id="ARBA00048873"/>
    </source>
</evidence>
<dbReference type="GO" id="GO:0046654">
    <property type="term" value="P:tetrahydrofolate biosynthetic process"/>
    <property type="evidence" value="ECO:0007669"/>
    <property type="project" value="InterPro"/>
</dbReference>
<proteinExistence type="inferred from homology"/>
<dbReference type="PROSITE" id="PS51330">
    <property type="entry name" value="DHFR_2"/>
    <property type="match status" value="1"/>
</dbReference>
<comment type="pathway">
    <text evidence="1">Cofactor biosynthesis; tetrahydrofolate biosynthesis; 5,6,7,8-tetrahydrofolate from 7,8-dihydrofolate: step 1/1.</text>
</comment>
<keyword evidence="12" id="KW-1185">Reference proteome</keyword>
<name>A0A9P0HL50_NEZVI</name>
<evidence type="ECO:0000256" key="5">
    <source>
        <dbReference type="ARBA" id="ARBA00022857"/>
    </source>
</evidence>
<dbReference type="Pfam" id="PF00186">
    <property type="entry name" value="DHFR_1"/>
    <property type="match status" value="1"/>
</dbReference>
<dbReference type="InterPro" id="IPR012259">
    <property type="entry name" value="DHFR"/>
</dbReference>
<comment type="catalytic activity">
    <reaction evidence="8">
        <text>(6S)-5,6,7,8-tetrahydrofolate + NADP(+) = 7,8-dihydrofolate + NADPH + H(+)</text>
        <dbReference type="Rhea" id="RHEA:15009"/>
        <dbReference type="ChEBI" id="CHEBI:15378"/>
        <dbReference type="ChEBI" id="CHEBI:57451"/>
        <dbReference type="ChEBI" id="CHEBI:57453"/>
        <dbReference type="ChEBI" id="CHEBI:57783"/>
        <dbReference type="ChEBI" id="CHEBI:58349"/>
        <dbReference type="EC" id="1.5.1.3"/>
    </reaction>
</comment>
<dbReference type="PANTHER" id="PTHR48069">
    <property type="entry name" value="DIHYDROFOLATE REDUCTASE"/>
    <property type="match status" value="1"/>
</dbReference>
<dbReference type="GO" id="GO:0050661">
    <property type="term" value="F:NADP binding"/>
    <property type="evidence" value="ECO:0007669"/>
    <property type="project" value="InterPro"/>
</dbReference>
<dbReference type="GO" id="GO:0046655">
    <property type="term" value="P:folic acid metabolic process"/>
    <property type="evidence" value="ECO:0007669"/>
    <property type="project" value="TreeGrafter"/>
</dbReference>
<comment type="function">
    <text evidence="7">Key enzyme in folate metabolism. Catalyzes an essential reaction for de novo glycine and purine synthesis, and for DNA precursor synthesis.</text>
</comment>
<dbReference type="GO" id="GO:0004146">
    <property type="term" value="F:dihydrofolate reductase activity"/>
    <property type="evidence" value="ECO:0007669"/>
    <property type="project" value="UniProtKB-EC"/>
</dbReference>
<evidence type="ECO:0000256" key="3">
    <source>
        <dbReference type="ARBA" id="ARBA00012856"/>
    </source>
</evidence>
<evidence type="ECO:0000256" key="4">
    <source>
        <dbReference type="ARBA" id="ARBA00022563"/>
    </source>
</evidence>
<sequence length="203" mass="23387">MVHSIISKLCLNMSKPKKIVKFKLIAAVSENMGIGYKGGLPWRLKREIQYFTDMTTITKDPEKKNAVIMGRKTWESIPPKFKPLSNRQNVIISKTMNFRDSGYKDIPVFRSLDEAIDSLCKPPFSDIIEDVWIIGGSMLYEVAMNSPYCDSIYLTRIQHSFECDTFFPKIPEFFEETLIDGVPNEVQNENGISYRFTVLKHKS</sequence>
<keyword evidence="4" id="KW-0554">One-carbon metabolism</keyword>
<dbReference type="PRINTS" id="PR00070">
    <property type="entry name" value="DHFR"/>
</dbReference>
<dbReference type="EC" id="1.5.1.3" evidence="3"/>
<evidence type="ECO:0000256" key="7">
    <source>
        <dbReference type="ARBA" id="ARBA00025067"/>
    </source>
</evidence>
<dbReference type="Proteomes" id="UP001152798">
    <property type="component" value="Chromosome 5"/>
</dbReference>
<dbReference type="FunFam" id="3.40.430.10:FF:000002">
    <property type="entry name" value="Dihydrofolate reductase"/>
    <property type="match status" value="1"/>
</dbReference>
<dbReference type="SUPFAM" id="SSF53597">
    <property type="entry name" value="Dihydrofolate reductase-like"/>
    <property type="match status" value="1"/>
</dbReference>
<evidence type="ECO:0000256" key="9">
    <source>
        <dbReference type="RuleBase" id="RU004474"/>
    </source>
</evidence>
<dbReference type="EMBL" id="OV725081">
    <property type="protein sequence ID" value="CAH1403747.1"/>
    <property type="molecule type" value="Genomic_DNA"/>
</dbReference>
<feature type="domain" description="DHFR" evidence="10">
    <location>
        <begin position="21"/>
        <end position="201"/>
    </location>
</feature>
<accession>A0A9P0HL50</accession>
<reference evidence="11" key="1">
    <citation type="submission" date="2022-01" db="EMBL/GenBank/DDBJ databases">
        <authorList>
            <person name="King R."/>
        </authorList>
    </citation>
    <scope>NUCLEOTIDE SEQUENCE</scope>
</reference>
<dbReference type="GO" id="GO:0006730">
    <property type="term" value="P:one-carbon metabolic process"/>
    <property type="evidence" value="ECO:0007669"/>
    <property type="project" value="UniProtKB-KW"/>
</dbReference>
<gene>
    <name evidence="11" type="ORF">NEZAVI_LOCUS12308</name>
</gene>
<protein>
    <recommendedName>
        <fullName evidence="3">dihydrofolate reductase</fullName>
        <ecNumber evidence="3">1.5.1.3</ecNumber>
    </recommendedName>
</protein>
<dbReference type="InterPro" id="IPR024072">
    <property type="entry name" value="DHFR-like_dom_sf"/>
</dbReference>
<dbReference type="GO" id="GO:0005739">
    <property type="term" value="C:mitochondrion"/>
    <property type="evidence" value="ECO:0007669"/>
    <property type="project" value="TreeGrafter"/>
</dbReference>
<organism evidence="11 12">
    <name type="scientific">Nezara viridula</name>
    <name type="common">Southern green stink bug</name>
    <name type="synonym">Cimex viridulus</name>
    <dbReference type="NCBI Taxonomy" id="85310"/>
    <lineage>
        <taxon>Eukaryota</taxon>
        <taxon>Metazoa</taxon>
        <taxon>Ecdysozoa</taxon>
        <taxon>Arthropoda</taxon>
        <taxon>Hexapoda</taxon>
        <taxon>Insecta</taxon>
        <taxon>Pterygota</taxon>
        <taxon>Neoptera</taxon>
        <taxon>Paraneoptera</taxon>
        <taxon>Hemiptera</taxon>
        <taxon>Heteroptera</taxon>
        <taxon>Panheteroptera</taxon>
        <taxon>Pentatomomorpha</taxon>
        <taxon>Pentatomoidea</taxon>
        <taxon>Pentatomidae</taxon>
        <taxon>Pentatominae</taxon>
        <taxon>Nezara</taxon>
    </lineage>
</organism>
<evidence type="ECO:0000256" key="1">
    <source>
        <dbReference type="ARBA" id="ARBA00004903"/>
    </source>
</evidence>
<dbReference type="Gene3D" id="3.40.430.10">
    <property type="entry name" value="Dihydrofolate Reductase, subunit A"/>
    <property type="match status" value="1"/>
</dbReference>
<keyword evidence="6" id="KW-0560">Oxidoreductase</keyword>